<reference evidence="2 3" key="1">
    <citation type="journal article" date="2020" name="Microorganisms">
        <title>Osmotic Adaptation and Compatible Solute Biosynthesis of Phototrophic Bacteria as Revealed from Genome Analyses.</title>
        <authorList>
            <person name="Imhoff J.F."/>
            <person name="Rahn T."/>
            <person name="Kunzel S."/>
            <person name="Keller A."/>
            <person name="Neulinger S.C."/>
        </authorList>
    </citation>
    <scope>NUCLEOTIDE SEQUENCE [LARGE SCALE GENOMIC DNA]</scope>
    <source>
        <strain evidence="2 3">DSM 25653</strain>
    </source>
</reference>
<dbReference type="EMBL" id="NRRY01000046">
    <property type="protein sequence ID" value="MBK1620678.1"/>
    <property type="molecule type" value="Genomic_DNA"/>
</dbReference>
<comment type="caution">
    <text evidence="2">The sequence shown here is derived from an EMBL/GenBank/DDBJ whole genome shotgun (WGS) entry which is preliminary data.</text>
</comment>
<sequence>MVHLTAWAVFILVLVISAWMDRIRSANETPEQCLCAEHSVTSSEPLERPDPDTDFPLSLGPFNTQNGLDLDESPESICQTLAFQDSAIDADDDSLWAGSHLDAWTSFPTSDPFESIHH</sequence>
<evidence type="ECO:0000256" key="1">
    <source>
        <dbReference type="SAM" id="MobiDB-lite"/>
    </source>
</evidence>
<dbReference type="Proteomes" id="UP001138768">
    <property type="component" value="Unassembled WGS sequence"/>
</dbReference>
<organism evidence="2 3">
    <name type="scientific">Lamprobacter modestohalophilus</name>
    <dbReference type="NCBI Taxonomy" id="1064514"/>
    <lineage>
        <taxon>Bacteria</taxon>
        <taxon>Pseudomonadati</taxon>
        <taxon>Pseudomonadota</taxon>
        <taxon>Gammaproteobacteria</taxon>
        <taxon>Chromatiales</taxon>
        <taxon>Chromatiaceae</taxon>
        <taxon>Lamprobacter</taxon>
    </lineage>
</organism>
<dbReference type="AlphaFoldDB" id="A0A9X0WBU6"/>
<evidence type="ECO:0000313" key="2">
    <source>
        <dbReference type="EMBL" id="MBK1620678.1"/>
    </source>
</evidence>
<name>A0A9X0WBU6_9GAMM</name>
<keyword evidence="3" id="KW-1185">Reference proteome</keyword>
<evidence type="ECO:0000313" key="3">
    <source>
        <dbReference type="Proteomes" id="UP001138768"/>
    </source>
</evidence>
<gene>
    <name evidence="2" type="ORF">CKO42_20040</name>
</gene>
<proteinExistence type="predicted"/>
<protein>
    <submittedName>
        <fullName evidence="2">Uncharacterized protein</fullName>
    </submittedName>
</protein>
<dbReference type="RefSeq" id="WP_200247925.1">
    <property type="nucleotide sequence ID" value="NZ_NRRY01000046.1"/>
</dbReference>
<accession>A0A9X0WBU6</accession>
<feature type="region of interest" description="Disordered" evidence="1">
    <location>
        <begin position="36"/>
        <end position="58"/>
    </location>
</feature>